<evidence type="ECO:0000256" key="5">
    <source>
        <dbReference type="ARBA" id="ARBA00024937"/>
    </source>
</evidence>
<organism evidence="7 8">
    <name type="scientific">Branchiibius hedensis</name>
    <dbReference type="NCBI Taxonomy" id="672460"/>
    <lineage>
        <taxon>Bacteria</taxon>
        <taxon>Bacillati</taxon>
        <taxon>Actinomycetota</taxon>
        <taxon>Actinomycetes</taxon>
        <taxon>Micrococcales</taxon>
        <taxon>Dermacoccaceae</taxon>
        <taxon>Branchiibius</taxon>
    </lineage>
</organism>
<dbReference type="PRINTS" id="PR00037">
    <property type="entry name" value="HTHLACR"/>
</dbReference>
<dbReference type="Gene3D" id="3.40.50.1360">
    <property type="match status" value="1"/>
</dbReference>
<keyword evidence="8" id="KW-1185">Reference proteome</keyword>
<dbReference type="InterPro" id="IPR014036">
    <property type="entry name" value="DeoR-like_C"/>
</dbReference>
<dbReference type="PANTHER" id="PTHR30363">
    <property type="entry name" value="HTH-TYPE TRANSCRIPTIONAL REGULATOR SRLR-RELATED"/>
    <property type="match status" value="1"/>
</dbReference>
<dbReference type="Pfam" id="PF08220">
    <property type="entry name" value="HTH_DeoR"/>
    <property type="match status" value="1"/>
</dbReference>
<keyword evidence="2" id="KW-0678">Repressor</keyword>
<keyword evidence="4" id="KW-0804">Transcription</keyword>
<accession>A0A2Y9BTJ6</accession>
<dbReference type="InterPro" id="IPR036390">
    <property type="entry name" value="WH_DNA-bd_sf"/>
</dbReference>
<evidence type="ECO:0000256" key="4">
    <source>
        <dbReference type="ARBA" id="ARBA00023163"/>
    </source>
</evidence>
<dbReference type="PROSITE" id="PS51000">
    <property type="entry name" value="HTH_DEOR_2"/>
    <property type="match status" value="1"/>
</dbReference>
<proteinExistence type="predicted"/>
<evidence type="ECO:0000259" key="6">
    <source>
        <dbReference type="PROSITE" id="PS51000"/>
    </source>
</evidence>
<dbReference type="EMBL" id="UESZ01000001">
    <property type="protein sequence ID" value="SSA34112.1"/>
    <property type="molecule type" value="Genomic_DNA"/>
</dbReference>
<protein>
    <recommendedName>
        <fullName evidence="1">Lactose phosphotransferase system repressor</fullName>
    </recommendedName>
</protein>
<dbReference type="OrthoDB" id="7688673at2"/>
<evidence type="ECO:0000256" key="2">
    <source>
        <dbReference type="ARBA" id="ARBA00022491"/>
    </source>
</evidence>
<dbReference type="SMART" id="SM01134">
    <property type="entry name" value="DeoRC"/>
    <property type="match status" value="1"/>
</dbReference>
<dbReference type="Pfam" id="PF00455">
    <property type="entry name" value="DeoRC"/>
    <property type="match status" value="1"/>
</dbReference>
<feature type="domain" description="HTH deoR-type" evidence="6">
    <location>
        <begin position="3"/>
        <end position="58"/>
    </location>
</feature>
<sequence>MYATERHEHILNEARTAGRVEVSAIAHTLGVTSETVRRDLRVLEQRGAVRRVHGGAIPIERFTPESAVDVRAGRLTSQKRAIAARALDEIPAGGTIVLDAGTTTQALVELLPREIELSVVTNSVSAATALATFPGVDLFVVGGRVRRLTGATVGRWATDALANITADVAFLGTNGFSVRHGMSTPDQAEATSKQAIIDAARRVVVLADSTKYGADQFHSFAPLSRVDVLISDRGLAAAAATEIAEAGPEVVLA</sequence>
<name>A0A2Y9BTJ6_9MICO</name>
<dbReference type="InterPro" id="IPR037171">
    <property type="entry name" value="NagB/RpiA_transferase-like"/>
</dbReference>
<dbReference type="Proteomes" id="UP000250028">
    <property type="component" value="Unassembled WGS sequence"/>
</dbReference>
<dbReference type="PANTHER" id="PTHR30363:SF4">
    <property type="entry name" value="GLYCEROL-3-PHOSPHATE REGULON REPRESSOR"/>
    <property type="match status" value="1"/>
</dbReference>
<dbReference type="SMART" id="SM00420">
    <property type="entry name" value="HTH_DEOR"/>
    <property type="match status" value="1"/>
</dbReference>
<evidence type="ECO:0000313" key="8">
    <source>
        <dbReference type="Proteomes" id="UP000250028"/>
    </source>
</evidence>
<dbReference type="SUPFAM" id="SSF46785">
    <property type="entry name" value="Winged helix' DNA-binding domain"/>
    <property type="match status" value="1"/>
</dbReference>
<dbReference type="RefSeq" id="WP_109684718.1">
    <property type="nucleotide sequence ID" value="NZ_QGDN01000001.1"/>
</dbReference>
<dbReference type="GO" id="GO:0003700">
    <property type="term" value="F:DNA-binding transcription factor activity"/>
    <property type="evidence" value="ECO:0007669"/>
    <property type="project" value="InterPro"/>
</dbReference>
<dbReference type="InterPro" id="IPR050313">
    <property type="entry name" value="Carb_Metab_HTH_regulators"/>
</dbReference>
<evidence type="ECO:0000313" key="7">
    <source>
        <dbReference type="EMBL" id="SSA34112.1"/>
    </source>
</evidence>
<dbReference type="InterPro" id="IPR001034">
    <property type="entry name" value="DeoR_HTH"/>
</dbReference>
<comment type="function">
    <text evidence="5">Repressor of the lactose catabolism operon. Galactose-6-phosphate is the inducer.</text>
</comment>
<dbReference type="AlphaFoldDB" id="A0A2Y9BTJ6"/>
<gene>
    <name evidence="7" type="ORF">SAMN04489750_1413</name>
</gene>
<keyword evidence="3" id="KW-0805">Transcription regulation</keyword>
<evidence type="ECO:0000256" key="1">
    <source>
        <dbReference type="ARBA" id="ARBA00021390"/>
    </source>
</evidence>
<dbReference type="InterPro" id="IPR036388">
    <property type="entry name" value="WH-like_DNA-bd_sf"/>
</dbReference>
<dbReference type="Gene3D" id="1.10.10.10">
    <property type="entry name" value="Winged helix-like DNA-binding domain superfamily/Winged helix DNA-binding domain"/>
    <property type="match status" value="1"/>
</dbReference>
<reference evidence="8" key="1">
    <citation type="submission" date="2016-10" db="EMBL/GenBank/DDBJ databases">
        <authorList>
            <person name="Varghese N."/>
            <person name="Submissions S."/>
        </authorList>
    </citation>
    <scope>NUCLEOTIDE SEQUENCE [LARGE SCALE GENOMIC DNA]</scope>
    <source>
        <strain evidence="8">DSM 22951</strain>
    </source>
</reference>
<dbReference type="SUPFAM" id="SSF100950">
    <property type="entry name" value="NagB/RpiA/CoA transferase-like"/>
    <property type="match status" value="1"/>
</dbReference>
<evidence type="ECO:0000256" key="3">
    <source>
        <dbReference type="ARBA" id="ARBA00023015"/>
    </source>
</evidence>